<evidence type="ECO:0000256" key="5">
    <source>
        <dbReference type="PIRSR" id="PIRSR004762-1"/>
    </source>
</evidence>
<feature type="binding site" evidence="6">
    <location>
        <position position="168"/>
    </location>
    <ligand>
        <name>S-adenosyl-L-methionine</name>
        <dbReference type="ChEBI" id="CHEBI:59789"/>
    </ligand>
</feature>
<feature type="binding site" evidence="6">
    <location>
        <position position="150"/>
    </location>
    <ligand>
        <name>S-adenosyl-L-methionine</name>
        <dbReference type="ChEBI" id="CHEBI:59789"/>
    </ligand>
</feature>
<feature type="binding site" evidence="5">
    <location>
        <position position="49"/>
    </location>
    <ligand>
        <name>[4Fe-4S] cluster</name>
        <dbReference type="ChEBI" id="CHEBI:49883"/>
        <note>4Fe-4S-S-AdoMet</note>
    </ligand>
</feature>
<evidence type="ECO:0000256" key="2">
    <source>
        <dbReference type="ARBA" id="ARBA00022723"/>
    </source>
</evidence>
<feature type="domain" description="Radical SAM core" evidence="7">
    <location>
        <begin position="32"/>
        <end position="257"/>
    </location>
</feature>
<evidence type="ECO:0000313" key="9">
    <source>
        <dbReference type="Proteomes" id="UP000197174"/>
    </source>
</evidence>
<keyword evidence="4 5" id="KW-0411">Iron-sulfur</keyword>
<dbReference type="Pfam" id="PF04055">
    <property type="entry name" value="Radical_SAM"/>
    <property type="match status" value="1"/>
</dbReference>
<dbReference type="SFLD" id="SFLDG01060">
    <property type="entry name" value="BATS_domain_containing"/>
    <property type="match status" value="1"/>
</dbReference>
<dbReference type="InterPro" id="IPR034422">
    <property type="entry name" value="HydE/PylB-like"/>
</dbReference>
<dbReference type="CDD" id="cd01335">
    <property type="entry name" value="Radical_SAM"/>
    <property type="match status" value="1"/>
</dbReference>
<keyword evidence="5" id="KW-0004">4Fe-4S</keyword>
<dbReference type="InterPro" id="IPR007197">
    <property type="entry name" value="rSAM"/>
</dbReference>
<evidence type="ECO:0000256" key="3">
    <source>
        <dbReference type="ARBA" id="ARBA00023004"/>
    </source>
</evidence>
<feature type="binding site" evidence="5">
    <location>
        <position position="56"/>
    </location>
    <ligand>
        <name>[4Fe-4S] cluster</name>
        <dbReference type="ChEBI" id="CHEBI:49883"/>
        <note>4Fe-4S-S-AdoMet</note>
    </ligand>
</feature>
<dbReference type="PIRSF" id="PIRSF004762">
    <property type="entry name" value="CHP00423"/>
    <property type="match status" value="1"/>
</dbReference>
<dbReference type="EMBL" id="MZMV01000022">
    <property type="protein sequence ID" value="OWV07083.1"/>
    <property type="molecule type" value="Genomic_DNA"/>
</dbReference>
<feature type="binding site" evidence="6">
    <location>
        <position position="161"/>
    </location>
    <ligand>
        <name>S-adenosyl-L-methionine</name>
        <dbReference type="ChEBI" id="CHEBI:59789"/>
    </ligand>
</feature>
<name>A0A246RLG8_9ACTN</name>
<comment type="caution">
    <text evidence="8">The sequence shown here is derived from an EMBL/GenBank/DDBJ whole genome shotgun (WGS) entry which is preliminary data.</text>
</comment>
<feature type="binding site" evidence="5">
    <location>
        <position position="53"/>
    </location>
    <ligand>
        <name>[4Fe-4S] cluster</name>
        <dbReference type="ChEBI" id="CHEBI:49883"/>
        <note>4Fe-4S-S-AdoMet</note>
    </ligand>
</feature>
<keyword evidence="2" id="KW-0479">Metal-binding</keyword>
<dbReference type="GO" id="GO:0016740">
    <property type="term" value="F:transferase activity"/>
    <property type="evidence" value="ECO:0007669"/>
    <property type="project" value="TreeGrafter"/>
</dbReference>
<dbReference type="GO" id="GO:0051539">
    <property type="term" value="F:4 iron, 4 sulfur cluster binding"/>
    <property type="evidence" value="ECO:0007669"/>
    <property type="project" value="UniProtKB-KW"/>
</dbReference>
<dbReference type="AlphaFoldDB" id="A0A246RLG8"/>
<dbReference type="OrthoDB" id="9786826at2"/>
<keyword evidence="1 5" id="KW-0949">S-adenosyl-L-methionine</keyword>
<comment type="cofactor">
    <cofactor evidence="5">
        <name>[4Fe-4S] cluster</name>
        <dbReference type="ChEBI" id="CHEBI:49883"/>
    </cofactor>
    <text evidence="5">Binds 1 [4Fe-4S] cluster. The cluster is coordinated with 3 cysteines and an exchangeable S-adenosyl-L-methionine.</text>
</comment>
<dbReference type="PANTHER" id="PTHR43726">
    <property type="entry name" value="3-METHYLORNITHINE SYNTHASE"/>
    <property type="match status" value="1"/>
</dbReference>
<dbReference type="GO" id="GO:0046872">
    <property type="term" value="F:metal ion binding"/>
    <property type="evidence" value="ECO:0007669"/>
    <property type="project" value="UniProtKB-KW"/>
</dbReference>
<dbReference type="InterPro" id="IPR013785">
    <property type="entry name" value="Aldolase_TIM"/>
</dbReference>
<dbReference type="SMART" id="SM00729">
    <property type="entry name" value="Elp3"/>
    <property type="match status" value="1"/>
</dbReference>
<keyword evidence="3 5" id="KW-0408">Iron</keyword>
<dbReference type="PANTHER" id="PTHR43726:SF1">
    <property type="entry name" value="BIOTIN SYNTHASE"/>
    <property type="match status" value="1"/>
</dbReference>
<reference evidence="8 9" key="1">
    <citation type="submission" date="2017-03" db="EMBL/GenBank/DDBJ databases">
        <title>Whole genome sequence of Micromonospora wenchangensis, isolated from mangrove soil.</title>
        <authorList>
            <person name="Yang H."/>
        </authorList>
    </citation>
    <scope>NUCLEOTIDE SEQUENCE [LARGE SCALE GENOMIC DNA]</scope>
    <source>
        <strain evidence="8 9">CCTCC AA 2012002</strain>
    </source>
</reference>
<evidence type="ECO:0000256" key="6">
    <source>
        <dbReference type="PIRSR" id="PIRSR004762-2"/>
    </source>
</evidence>
<dbReference type="SUPFAM" id="SSF102114">
    <property type="entry name" value="Radical SAM enzymes"/>
    <property type="match status" value="1"/>
</dbReference>
<dbReference type="InterPro" id="IPR006638">
    <property type="entry name" value="Elp3/MiaA/NifB-like_rSAM"/>
</dbReference>
<dbReference type="SFLD" id="SFLDS00029">
    <property type="entry name" value="Radical_SAM"/>
    <property type="match status" value="1"/>
</dbReference>
<evidence type="ECO:0000256" key="1">
    <source>
        <dbReference type="ARBA" id="ARBA00022691"/>
    </source>
</evidence>
<proteinExistence type="predicted"/>
<dbReference type="PROSITE" id="PS51918">
    <property type="entry name" value="RADICAL_SAM"/>
    <property type="match status" value="1"/>
</dbReference>
<gene>
    <name evidence="8" type="ORF">B5D80_14955</name>
</gene>
<dbReference type="RefSeq" id="WP_088644479.1">
    <property type="nucleotide sequence ID" value="NZ_MZMV01000022.1"/>
</dbReference>
<dbReference type="InterPro" id="IPR058240">
    <property type="entry name" value="rSAM_sf"/>
</dbReference>
<keyword evidence="9" id="KW-1185">Reference proteome</keyword>
<evidence type="ECO:0000256" key="4">
    <source>
        <dbReference type="ARBA" id="ARBA00023014"/>
    </source>
</evidence>
<dbReference type="Gene3D" id="3.20.20.70">
    <property type="entry name" value="Aldolase class I"/>
    <property type="match status" value="1"/>
</dbReference>
<accession>A0A246RLG8</accession>
<evidence type="ECO:0000259" key="7">
    <source>
        <dbReference type="PROSITE" id="PS51918"/>
    </source>
</evidence>
<dbReference type="SFLD" id="SFLDG01280">
    <property type="entry name" value="HydE/PylB-like"/>
    <property type="match status" value="1"/>
</dbReference>
<dbReference type="Proteomes" id="UP000197174">
    <property type="component" value="Unassembled WGS sequence"/>
</dbReference>
<sequence>MIGKAEIVKMLESAGEEQAALFEEARAARDKVFGRRVVVRGVSEVANICRVNCKFCPMRRDNTRKIDRFTASDDDLVEVAGVMKQNGINVVFFQGGEIPQTTKIVGRAIPRIKEIFGGDVEILLNLGIKSRAEFEYLKEQGADSYIMKFETSDPALNLEMREERLDERLDSIRVLKELGFRVGVGGIVGLPGQTVGSVADDILLALELDVDMCSFSPFIPALDTPLTGADPGSADMTLNAIAVSRILNPGWLIPSVSALAKTSSGSQKIGYLAGANVVTINFTPSVESDRYLIYGRDRFIVRENYAFSMLEEVGMTPSKSVFVGSGAMADLRS</sequence>
<evidence type="ECO:0000313" key="8">
    <source>
        <dbReference type="EMBL" id="OWV07083.1"/>
    </source>
</evidence>
<feature type="binding site" evidence="6">
    <location>
        <position position="55"/>
    </location>
    <ligand>
        <name>S-adenosyl-L-methionine</name>
        <dbReference type="ChEBI" id="CHEBI:59789"/>
    </ligand>
</feature>
<organism evidence="8 9">
    <name type="scientific">Micromonospora wenchangensis</name>
    <dbReference type="NCBI Taxonomy" id="1185415"/>
    <lineage>
        <taxon>Bacteria</taxon>
        <taxon>Bacillati</taxon>
        <taxon>Actinomycetota</taxon>
        <taxon>Actinomycetes</taxon>
        <taxon>Micromonosporales</taxon>
        <taxon>Micromonosporaceae</taxon>
        <taxon>Micromonospora</taxon>
    </lineage>
</organism>
<protein>
    <recommendedName>
        <fullName evidence="7">Radical SAM core domain-containing protein</fullName>
    </recommendedName>
</protein>